<sequence length="241" mass="25875">MQDFTPESAFGPEAAARYDDEPRGDETAAVAFLAERAAGRRVLELAVGTGRIALPLAATGLAVDGIELSTSMVDRLRAKPGGAELEVWPGDMATVSTGRRYGVVALVYNTIFNLLTQEQQVACFANAAHHLEDDGVFVVEAAVPSAWLPSEAYARPERVAADGVVLDVCRYDPVTQVLDENHVTIGTAGVRCAPIACRLAWPSELDLMARLAGLRLLERFGGWHGQPYTGRDLHVSVYARG</sequence>
<proteinExistence type="predicted"/>
<evidence type="ECO:0000256" key="1">
    <source>
        <dbReference type="SAM" id="MobiDB-lite"/>
    </source>
</evidence>
<dbReference type="GO" id="GO:0032259">
    <property type="term" value="P:methylation"/>
    <property type="evidence" value="ECO:0007669"/>
    <property type="project" value="UniProtKB-KW"/>
</dbReference>
<keyword evidence="4" id="KW-1185">Reference proteome</keyword>
<accession>A0A941I072</accession>
<dbReference type="Gene3D" id="3.40.50.150">
    <property type="entry name" value="Vaccinia Virus protein VP39"/>
    <property type="match status" value="1"/>
</dbReference>
<dbReference type="Proteomes" id="UP000677016">
    <property type="component" value="Unassembled WGS sequence"/>
</dbReference>
<comment type="caution">
    <text evidence="3">The sequence shown here is derived from an EMBL/GenBank/DDBJ whole genome shotgun (WGS) entry which is preliminary data.</text>
</comment>
<keyword evidence="3" id="KW-0808">Transferase</keyword>
<dbReference type="GO" id="GO:0008168">
    <property type="term" value="F:methyltransferase activity"/>
    <property type="evidence" value="ECO:0007669"/>
    <property type="project" value="UniProtKB-KW"/>
</dbReference>
<evidence type="ECO:0000259" key="2">
    <source>
        <dbReference type="Pfam" id="PF13649"/>
    </source>
</evidence>
<dbReference type="InterPro" id="IPR041698">
    <property type="entry name" value="Methyltransf_25"/>
</dbReference>
<protein>
    <submittedName>
        <fullName evidence="3">Class I SAM-dependent methyltransferase</fullName>
    </submittedName>
</protein>
<dbReference type="RefSeq" id="WP_211602860.1">
    <property type="nucleotide sequence ID" value="NZ_JAGSNF010000013.1"/>
</dbReference>
<feature type="region of interest" description="Disordered" evidence="1">
    <location>
        <begin position="1"/>
        <end position="22"/>
    </location>
</feature>
<dbReference type="EMBL" id="JAGSNF010000013">
    <property type="protein sequence ID" value="MBR7743600.1"/>
    <property type="molecule type" value="Genomic_DNA"/>
</dbReference>
<gene>
    <name evidence="3" type="ORF">KC207_09890</name>
</gene>
<evidence type="ECO:0000313" key="3">
    <source>
        <dbReference type="EMBL" id="MBR7743600.1"/>
    </source>
</evidence>
<organism evidence="3 4">
    <name type="scientific">Phycicoccus avicenniae</name>
    <dbReference type="NCBI Taxonomy" id="2828860"/>
    <lineage>
        <taxon>Bacteria</taxon>
        <taxon>Bacillati</taxon>
        <taxon>Actinomycetota</taxon>
        <taxon>Actinomycetes</taxon>
        <taxon>Micrococcales</taxon>
        <taxon>Intrasporangiaceae</taxon>
        <taxon>Phycicoccus</taxon>
    </lineage>
</organism>
<dbReference type="AlphaFoldDB" id="A0A941I072"/>
<dbReference type="InterPro" id="IPR029063">
    <property type="entry name" value="SAM-dependent_MTases_sf"/>
</dbReference>
<evidence type="ECO:0000313" key="4">
    <source>
        <dbReference type="Proteomes" id="UP000677016"/>
    </source>
</evidence>
<dbReference type="Pfam" id="PF13649">
    <property type="entry name" value="Methyltransf_25"/>
    <property type="match status" value="1"/>
</dbReference>
<dbReference type="Gene3D" id="2.20.25.570">
    <property type="match status" value="1"/>
</dbReference>
<reference evidence="3" key="1">
    <citation type="submission" date="2021-04" db="EMBL/GenBank/DDBJ databases">
        <title>Phycicoccus avicenniae sp. nov., a novel endophytic actinomycetes isolated from branch of Avicennia mariana.</title>
        <authorList>
            <person name="Tuo L."/>
        </authorList>
    </citation>
    <scope>NUCLEOTIDE SEQUENCE</scope>
    <source>
        <strain evidence="3">BSK3Z-2</strain>
    </source>
</reference>
<name>A0A941I072_9MICO</name>
<dbReference type="SUPFAM" id="SSF53335">
    <property type="entry name" value="S-adenosyl-L-methionine-dependent methyltransferases"/>
    <property type="match status" value="1"/>
</dbReference>
<feature type="domain" description="Methyltransferase" evidence="2">
    <location>
        <begin position="42"/>
        <end position="135"/>
    </location>
</feature>
<keyword evidence="3" id="KW-0489">Methyltransferase</keyword>